<feature type="transmembrane region" description="Helical" evidence="8">
    <location>
        <begin position="367"/>
        <end position="389"/>
    </location>
</feature>
<evidence type="ECO:0000256" key="2">
    <source>
        <dbReference type="ARBA" id="ARBA00022448"/>
    </source>
</evidence>
<evidence type="ECO:0000256" key="1">
    <source>
        <dbReference type="ARBA" id="ARBA00004651"/>
    </source>
</evidence>
<evidence type="ECO:0000256" key="6">
    <source>
        <dbReference type="ARBA" id="ARBA00023065"/>
    </source>
</evidence>
<sequence>MTTIIRRFNDWPIPIKIILSFALVIFLGSILLSMPFSQLDSSEANYFDHLFGAVSMVAVTGLFTQPVAHTYSFIGQVFVLLLIKLGGLGLITIVSAVVLQFGRRVSIQGEVTLQQALNRKDRTDFKYYILSIVKYTTLIELIGASIMSIHFVPAFGWRDGLFTSVFLTISAFNNAGFDNLGTASLQPYMTNPIINTVIPVLIILGGLGFSVWFDIGKRFKSLLLYKDWKDWRSLKRNYRHLNLHSRLVIKWTFWLIIGAMFLFMLSEWNHPETIGTLSLIDKFQVSFFQAVTLRTAGFGTVNYAELHMFTLMVFTVFMFIGGSPGGTAGGAKTSTVALAVILLSSEIRGLSNVNYKHHTLKTEIVKRALVIVVMFVLLNFVAISIITIFDGHVPLQFIFFESISAFGTVGLSADLTPTLSRYSQTVIMFAMFIGRLGPITIFTALANQDKKKKDVKYATGEILIG</sequence>
<feature type="transmembrane region" description="Helical" evidence="8">
    <location>
        <begin position="127"/>
        <end position="152"/>
    </location>
</feature>
<feature type="transmembrane region" description="Helical" evidence="8">
    <location>
        <begin position="193"/>
        <end position="213"/>
    </location>
</feature>
<evidence type="ECO:0000256" key="8">
    <source>
        <dbReference type="SAM" id="Phobius"/>
    </source>
</evidence>
<evidence type="ECO:0000256" key="3">
    <source>
        <dbReference type="ARBA" id="ARBA00022475"/>
    </source>
</evidence>
<feature type="transmembrane region" description="Helical" evidence="8">
    <location>
        <begin position="247"/>
        <end position="265"/>
    </location>
</feature>
<dbReference type="EMBL" id="BAAACW010000137">
    <property type="protein sequence ID" value="GAA0369358.1"/>
    <property type="molecule type" value="Genomic_DNA"/>
</dbReference>
<dbReference type="PANTHER" id="PTHR32024:SF1">
    <property type="entry name" value="KTR SYSTEM POTASSIUM UPTAKE PROTEIN B"/>
    <property type="match status" value="1"/>
</dbReference>
<evidence type="ECO:0000313" key="10">
    <source>
        <dbReference type="Proteomes" id="UP001501166"/>
    </source>
</evidence>
<keyword evidence="3" id="KW-1003">Cell membrane</keyword>
<gene>
    <name evidence="9" type="ORF">GCM10008932_21280</name>
</gene>
<dbReference type="RefSeq" id="WP_343756507.1">
    <property type="nucleotide sequence ID" value="NZ_BAAACW010000137.1"/>
</dbReference>
<proteinExistence type="predicted"/>
<keyword evidence="2" id="KW-0813">Transport</keyword>
<keyword evidence="7 8" id="KW-0472">Membrane</keyword>
<dbReference type="Proteomes" id="UP001501166">
    <property type="component" value="Unassembled WGS sequence"/>
</dbReference>
<evidence type="ECO:0000313" key="9">
    <source>
        <dbReference type="EMBL" id="GAA0369358.1"/>
    </source>
</evidence>
<evidence type="ECO:0000256" key="4">
    <source>
        <dbReference type="ARBA" id="ARBA00022692"/>
    </source>
</evidence>
<keyword evidence="10" id="KW-1185">Reference proteome</keyword>
<feature type="transmembrane region" description="Helical" evidence="8">
    <location>
        <begin position="13"/>
        <end position="34"/>
    </location>
</feature>
<protein>
    <submittedName>
        <fullName evidence="9">Potassium transporter TrkG</fullName>
    </submittedName>
</protein>
<keyword evidence="5 8" id="KW-1133">Transmembrane helix</keyword>
<name>A0ABN0XPZ0_9LACT</name>
<evidence type="ECO:0000256" key="7">
    <source>
        <dbReference type="ARBA" id="ARBA00023136"/>
    </source>
</evidence>
<dbReference type="Pfam" id="PF02386">
    <property type="entry name" value="TrkH"/>
    <property type="match status" value="1"/>
</dbReference>
<reference evidence="9 10" key="1">
    <citation type="journal article" date="2019" name="Int. J. Syst. Evol. Microbiol.">
        <title>The Global Catalogue of Microorganisms (GCM) 10K type strain sequencing project: providing services to taxonomists for standard genome sequencing and annotation.</title>
        <authorList>
            <consortium name="The Broad Institute Genomics Platform"/>
            <consortium name="The Broad Institute Genome Sequencing Center for Infectious Disease"/>
            <person name="Wu L."/>
            <person name="Ma J."/>
        </authorList>
    </citation>
    <scope>NUCLEOTIDE SEQUENCE [LARGE SCALE GENOMIC DNA]</scope>
    <source>
        <strain evidence="9 10">JCM 12662</strain>
    </source>
</reference>
<dbReference type="InterPro" id="IPR003445">
    <property type="entry name" value="Cat_transpt"/>
</dbReference>
<keyword evidence="6" id="KW-0406">Ion transport</keyword>
<dbReference type="PANTHER" id="PTHR32024">
    <property type="entry name" value="TRK SYSTEM POTASSIUM UPTAKE PROTEIN TRKG-RELATED"/>
    <property type="match status" value="1"/>
</dbReference>
<comment type="subcellular location">
    <subcellularLocation>
        <location evidence="1">Cell membrane</location>
        <topology evidence="1">Multi-pass membrane protein</topology>
    </subcellularLocation>
</comment>
<evidence type="ECO:0000256" key="5">
    <source>
        <dbReference type="ARBA" id="ARBA00022989"/>
    </source>
</evidence>
<feature type="transmembrane region" description="Helical" evidence="8">
    <location>
        <begin position="311"/>
        <end position="330"/>
    </location>
</feature>
<organism evidence="9 10">
    <name type="scientific">Alkalibacterium iburiense</name>
    <dbReference type="NCBI Taxonomy" id="290589"/>
    <lineage>
        <taxon>Bacteria</taxon>
        <taxon>Bacillati</taxon>
        <taxon>Bacillota</taxon>
        <taxon>Bacilli</taxon>
        <taxon>Lactobacillales</taxon>
        <taxon>Carnobacteriaceae</taxon>
        <taxon>Alkalibacterium</taxon>
    </lineage>
</organism>
<feature type="transmembrane region" description="Helical" evidence="8">
    <location>
        <begin position="426"/>
        <end position="446"/>
    </location>
</feature>
<accession>A0ABN0XPZ0</accession>
<comment type="caution">
    <text evidence="9">The sequence shown here is derived from an EMBL/GenBank/DDBJ whole genome shotgun (WGS) entry which is preliminary data.</text>
</comment>
<keyword evidence="4 8" id="KW-0812">Transmembrane</keyword>
<feature type="transmembrane region" description="Helical" evidence="8">
    <location>
        <begin position="73"/>
        <end position="99"/>
    </location>
</feature>